<organism evidence="2 3">
    <name type="scientific">Oenococcus alcoholitolerans</name>
    <dbReference type="NCBI Taxonomy" id="931074"/>
    <lineage>
        <taxon>Bacteria</taxon>
        <taxon>Bacillati</taxon>
        <taxon>Bacillota</taxon>
        <taxon>Bacilli</taxon>
        <taxon>Lactobacillales</taxon>
        <taxon>Lactobacillaceae</taxon>
        <taxon>Oenococcus</taxon>
    </lineage>
</organism>
<dbReference type="InterPro" id="IPR037154">
    <property type="entry name" value="YtpR-like_sf"/>
</dbReference>
<dbReference type="Proteomes" id="UP000030023">
    <property type="component" value="Unassembled WGS sequence"/>
</dbReference>
<protein>
    <recommendedName>
        <fullName evidence="1">DUF4479 domain-containing protein</fullName>
    </recommendedName>
</protein>
<feature type="non-terminal residue" evidence="2">
    <location>
        <position position="83"/>
    </location>
</feature>
<gene>
    <name evidence="2" type="ORF">Q757_07965</name>
</gene>
<reference evidence="2 3" key="1">
    <citation type="journal article" date="2014" name="Antonie Van Leeuwenhoek">
        <title>Oenococcus alcoholitolerans sp. nov., a lactic acid bacteria isolated from cachaca and ethanol fermentation processes.</title>
        <authorList>
            <person name="Badotti F."/>
            <person name="Moreira A.P."/>
            <person name="Tonon L.A."/>
            <person name="de Lucena B.T."/>
            <person name="Gomes Fde C."/>
            <person name="Kruger R."/>
            <person name="Thompson C.C."/>
            <person name="de Morais M.A.Jr."/>
            <person name="Rosa C.A."/>
            <person name="Thompson F.L."/>
        </authorList>
    </citation>
    <scope>NUCLEOTIDE SEQUENCE [LARGE SCALE GENOMIC DNA]</scope>
    <source>
        <strain evidence="2 3">UFRJ-M7.2.18</strain>
    </source>
</reference>
<evidence type="ECO:0000313" key="2">
    <source>
        <dbReference type="EMBL" id="KGO26926.1"/>
    </source>
</evidence>
<dbReference type="Gene3D" id="3.30.1940.10">
    <property type="entry name" value="YtpR-like"/>
    <property type="match status" value="1"/>
</dbReference>
<keyword evidence="3" id="KW-1185">Reference proteome</keyword>
<dbReference type="EMBL" id="AXCV01000431">
    <property type="protein sequence ID" value="KGO26926.1"/>
    <property type="molecule type" value="Genomic_DNA"/>
</dbReference>
<feature type="domain" description="DUF4479" evidence="1">
    <location>
        <begin position="7"/>
        <end position="73"/>
    </location>
</feature>
<dbReference type="InterPro" id="IPR027855">
    <property type="entry name" value="DUF4479"/>
</dbReference>
<evidence type="ECO:0000313" key="3">
    <source>
        <dbReference type="Proteomes" id="UP000030023"/>
    </source>
</evidence>
<dbReference type="Pfam" id="PF14794">
    <property type="entry name" value="DUF4479"/>
    <property type="match status" value="1"/>
</dbReference>
<sequence>MIFLAPEEAESNFEEKKGIVRIYKDGKTLAYNFPNFDLFEIKRSGPLFLDTDKIKKLNKKIVESGFKDLLEKDELPKFVIAYV</sequence>
<proteinExistence type="predicted"/>
<name>A0ABR4XQK4_9LACO</name>
<comment type="caution">
    <text evidence="2">The sequence shown here is derived from an EMBL/GenBank/DDBJ whole genome shotgun (WGS) entry which is preliminary data.</text>
</comment>
<accession>A0ABR4XQK4</accession>
<evidence type="ECO:0000259" key="1">
    <source>
        <dbReference type="Pfam" id="PF14794"/>
    </source>
</evidence>